<organism evidence="2 3">
    <name type="scientific">Ascobolus immersus RN42</name>
    <dbReference type="NCBI Taxonomy" id="1160509"/>
    <lineage>
        <taxon>Eukaryota</taxon>
        <taxon>Fungi</taxon>
        <taxon>Dikarya</taxon>
        <taxon>Ascomycota</taxon>
        <taxon>Pezizomycotina</taxon>
        <taxon>Pezizomycetes</taxon>
        <taxon>Pezizales</taxon>
        <taxon>Ascobolaceae</taxon>
        <taxon>Ascobolus</taxon>
    </lineage>
</organism>
<feature type="compositionally biased region" description="Low complexity" evidence="1">
    <location>
        <begin position="257"/>
        <end position="270"/>
    </location>
</feature>
<feature type="region of interest" description="Disordered" evidence="1">
    <location>
        <begin position="1"/>
        <end position="77"/>
    </location>
</feature>
<evidence type="ECO:0000313" key="3">
    <source>
        <dbReference type="Proteomes" id="UP000275078"/>
    </source>
</evidence>
<evidence type="ECO:0000313" key="2">
    <source>
        <dbReference type="EMBL" id="RPA83002.1"/>
    </source>
</evidence>
<dbReference type="STRING" id="1160509.A0A3N4IA99"/>
<keyword evidence="3" id="KW-1185">Reference proteome</keyword>
<protein>
    <submittedName>
        <fullName evidence="2">Uncharacterized protein</fullName>
    </submittedName>
</protein>
<feature type="compositionally biased region" description="Polar residues" evidence="1">
    <location>
        <begin position="1"/>
        <end position="10"/>
    </location>
</feature>
<reference evidence="2 3" key="1">
    <citation type="journal article" date="2018" name="Nat. Ecol. Evol.">
        <title>Pezizomycetes genomes reveal the molecular basis of ectomycorrhizal truffle lifestyle.</title>
        <authorList>
            <person name="Murat C."/>
            <person name="Payen T."/>
            <person name="Noel B."/>
            <person name="Kuo A."/>
            <person name="Morin E."/>
            <person name="Chen J."/>
            <person name="Kohler A."/>
            <person name="Krizsan K."/>
            <person name="Balestrini R."/>
            <person name="Da Silva C."/>
            <person name="Montanini B."/>
            <person name="Hainaut M."/>
            <person name="Levati E."/>
            <person name="Barry K.W."/>
            <person name="Belfiori B."/>
            <person name="Cichocki N."/>
            <person name="Clum A."/>
            <person name="Dockter R.B."/>
            <person name="Fauchery L."/>
            <person name="Guy J."/>
            <person name="Iotti M."/>
            <person name="Le Tacon F."/>
            <person name="Lindquist E.A."/>
            <person name="Lipzen A."/>
            <person name="Malagnac F."/>
            <person name="Mello A."/>
            <person name="Molinier V."/>
            <person name="Miyauchi S."/>
            <person name="Poulain J."/>
            <person name="Riccioni C."/>
            <person name="Rubini A."/>
            <person name="Sitrit Y."/>
            <person name="Splivallo R."/>
            <person name="Traeger S."/>
            <person name="Wang M."/>
            <person name="Zifcakova L."/>
            <person name="Wipf D."/>
            <person name="Zambonelli A."/>
            <person name="Paolocci F."/>
            <person name="Nowrousian M."/>
            <person name="Ottonello S."/>
            <person name="Baldrian P."/>
            <person name="Spatafora J.W."/>
            <person name="Henrissat B."/>
            <person name="Nagy L.G."/>
            <person name="Aury J.M."/>
            <person name="Wincker P."/>
            <person name="Grigoriev I.V."/>
            <person name="Bonfante P."/>
            <person name="Martin F.M."/>
        </authorList>
    </citation>
    <scope>NUCLEOTIDE SEQUENCE [LARGE SCALE GENOMIC DNA]</scope>
    <source>
        <strain evidence="2 3">RN42</strain>
    </source>
</reference>
<accession>A0A3N4IA99</accession>
<feature type="compositionally biased region" description="Low complexity" evidence="1">
    <location>
        <begin position="189"/>
        <end position="211"/>
    </location>
</feature>
<sequence length="368" mass="39485">MTTETVPQSESLREIQANPMATTTATPSQQQTDLSFDPLDPFSFNPHNIPPVPRIEEQQTEQTEPEQNAPKQRRPRINHSIIQRALVVALKSLTDFTNKEIEAAVGVETRTVQKIYKKARDRGFDPEQRPIVLEMKHVDDGERTGRPRKRPLSVEPTQGSGEGDMESQLEAQIQAQLQVDGSSMLGLSGESGTGHIPNGTTTNPVVTNVPSTKDDGTKKRKRKDTTQRLKAGKRVVEGSTADGAKAPRKKNTDGKTTKATTKSTKGTGKVTKADTSKGAARTKASKKAKPDGAPVMSGTGATIPTGMEATPTSGGHPEPPNGLHPEPPNGHHPDPGTSLGHHVLQGGPHMDDMTMGGMGDDEAFNFDL</sequence>
<name>A0A3N4IA99_ASCIM</name>
<proteinExistence type="predicted"/>
<dbReference type="OrthoDB" id="4156902at2759"/>
<feature type="region of interest" description="Disordered" evidence="1">
    <location>
        <begin position="189"/>
        <end position="368"/>
    </location>
</feature>
<dbReference type="EMBL" id="ML119667">
    <property type="protein sequence ID" value="RPA83002.1"/>
    <property type="molecule type" value="Genomic_DNA"/>
</dbReference>
<gene>
    <name evidence="2" type="ORF">BJ508DRAFT_77417</name>
</gene>
<feature type="compositionally biased region" description="Pro residues" evidence="1">
    <location>
        <begin position="317"/>
        <end position="328"/>
    </location>
</feature>
<feature type="compositionally biased region" description="Acidic residues" evidence="1">
    <location>
        <begin position="359"/>
        <end position="368"/>
    </location>
</feature>
<dbReference type="Proteomes" id="UP000275078">
    <property type="component" value="Unassembled WGS sequence"/>
</dbReference>
<feature type="compositionally biased region" description="Low complexity" evidence="1">
    <location>
        <begin position="21"/>
        <end position="32"/>
    </location>
</feature>
<evidence type="ECO:0000256" key="1">
    <source>
        <dbReference type="SAM" id="MobiDB-lite"/>
    </source>
</evidence>
<feature type="region of interest" description="Disordered" evidence="1">
    <location>
        <begin position="138"/>
        <end position="165"/>
    </location>
</feature>
<dbReference type="AlphaFoldDB" id="A0A3N4IA99"/>